<evidence type="ECO:0000313" key="3">
    <source>
        <dbReference type="Proteomes" id="UP000050761"/>
    </source>
</evidence>
<evidence type="ECO:0000256" key="1">
    <source>
        <dbReference type="SAM" id="MobiDB-lite"/>
    </source>
</evidence>
<feature type="region of interest" description="Disordered" evidence="1">
    <location>
        <begin position="212"/>
        <end position="235"/>
    </location>
</feature>
<accession>A0A3P7YY36</accession>
<sequence>MLWGDRLILDDLRVFDETLITILHKDKVYLSPGVPTIERDEAGIAFTKYGVHYGEAMRFRVLRDTLTICVTRPVTESAMTAVPVFRRANVPIKVTSDYDDIFRRYLCCLLTKQAPELNLGLIGAASLRSIRREEMIESLLSESRSSKRATLTIESRNHSETIIRTPLVVLGLPPRTALKPRPMSLDLRQYHLVSCTAQKSTFLRFSASTNSHDGPSTYAQSGSHVSPAYVTELSD</sequence>
<reference evidence="2 3" key="1">
    <citation type="submission" date="2018-11" db="EMBL/GenBank/DDBJ databases">
        <authorList>
            <consortium name="Pathogen Informatics"/>
        </authorList>
    </citation>
    <scope>NUCLEOTIDE SEQUENCE [LARGE SCALE GENOMIC DNA]</scope>
</reference>
<keyword evidence="3" id="KW-1185">Reference proteome</keyword>
<proteinExistence type="predicted"/>
<gene>
    <name evidence="2" type="ORF">HPBE_LOCUS8665</name>
</gene>
<organism evidence="3 4">
    <name type="scientific">Heligmosomoides polygyrus</name>
    <name type="common">Parasitic roundworm</name>
    <dbReference type="NCBI Taxonomy" id="6339"/>
    <lineage>
        <taxon>Eukaryota</taxon>
        <taxon>Metazoa</taxon>
        <taxon>Ecdysozoa</taxon>
        <taxon>Nematoda</taxon>
        <taxon>Chromadorea</taxon>
        <taxon>Rhabditida</taxon>
        <taxon>Rhabditina</taxon>
        <taxon>Rhabditomorpha</taxon>
        <taxon>Strongyloidea</taxon>
        <taxon>Heligmosomidae</taxon>
        <taxon>Heligmosomoides</taxon>
    </lineage>
</organism>
<name>A0A183FMM9_HELPZ</name>
<dbReference type="AlphaFoldDB" id="A0A183FMM9"/>
<feature type="compositionally biased region" description="Polar residues" evidence="1">
    <location>
        <begin position="212"/>
        <end position="224"/>
    </location>
</feature>
<evidence type="ECO:0000313" key="2">
    <source>
        <dbReference type="EMBL" id="VDO77264.1"/>
    </source>
</evidence>
<evidence type="ECO:0000313" key="4">
    <source>
        <dbReference type="WBParaSite" id="HPBE_0000866401-mRNA-1"/>
    </source>
</evidence>
<dbReference type="Proteomes" id="UP000050761">
    <property type="component" value="Unassembled WGS sequence"/>
</dbReference>
<dbReference type="EMBL" id="UZAH01026218">
    <property type="protein sequence ID" value="VDO77264.1"/>
    <property type="molecule type" value="Genomic_DNA"/>
</dbReference>
<reference evidence="4" key="2">
    <citation type="submission" date="2019-09" db="UniProtKB">
        <authorList>
            <consortium name="WormBaseParasite"/>
        </authorList>
    </citation>
    <scope>IDENTIFICATION</scope>
</reference>
<protein>
    <submittedName>
        <fullName evidence="2 4">Uncharacterized protein</fullName>
    </submittedName>
</protein>
<dbReference type="WBParaSite" id="HPBE_0000866401-mRNA-1">
    <property type="protein sequence ID" value="HPBE_0000866401-mRNA-1"/>
    <property type="gene ID" value="HPBE_0000866401"/>
</dbReference>
<accession>A0A183FMM9</accession>